<dbReference type="Gene3D" id="3.40.710.10">
    <property type="entry name" value="DD-peptidase/beta-lactamase superfamily"/>
    <property type="match status" value="1"/>
</dbReference>
<sequence>MIQKLEQQCAAIMQRAVEEQFAAGCCLMVFQNGRNILSCQAGWRDMEKGLPMTPDTILRLYSMTKPITGAAVMLLTEQGVLDLYDPVSRYLPGFRNQTVACGNDSYPVPREMCIHDLLSMTSGLAYPKPGLATDPEVSRSFRALKDSCKTCSPIGTVEFANLLGKNRLEFAPGSSWMYGTSADVLGAVVEVVSGMSFGEFLKKNLFQPLDMMDTGFWVPPEKRPRFARVYNPVDGVLREAPTDHLGISYTMEQPPAFESGGAGLVSTLLDYSHFAQMLMDDGMYLGKQIMSPATVRFFTRAELLPWQQEAMWKNWDGLTGYTYGNLMRVMARPGMSGYHGLTGEYGWDGWLGPYFSNAPEQGLTFLLGMQKQNAGTNRLTRGLRNAVNIYLQD</sequence>
<protein>
    <submittedName>
        <fullName evidence="2">CubicO group peptidase (Beta-lactamase class C family)</fullName>
    </submittedName>
</protein>
<dbReference type="Pfam" id="PF00144">
    <property type="entry name" value="Beta-lactamase"/>
    <property type="match status" value="1"/>
</dbReference>
<dbReference type="SUPFAM" id="SSF56601">
    <property type="entry name" value="beta-lactamase/transpeptidase-like"/>
    <property type="match status" value="1"/>
</dbReference>
<dbReference type="Proteomes" id="UP000292927">
    <property type="component" value="Unassembled WGS sequence"/>
</dbReference>
<feature type="domain" description="Beta-lactamase-related" evidence="1">
    <location>
        <begin position="12"/>
        <end position="374"/>
    </location>
</feature>
<gene>
    <name evidence="2" type="ORF">EV209_2046</name>
</gene>
<dbReference type="EMBL" id="SGXF01000003">
    <property type="protein sequence ID" value="RZT00721.1"/>
    <property type="molecule type" value="Genomic_DNA"/>
</dbReference>
<dbReference type="InterPro" id="IPR001466">
    <property type="entry name" value="Beta-lactam-related"/>
</dbReference>
<dbReference type="RefSeq" id="WP_130435315.1">
    <property type="nucleotide sequence ID" value="NZ_SGXF01000003.1"/>
</dbReference>
<reference evidence="2 3" key="1">
    <citation type="submission" date="2019-02" db="EMBL/GenBank/DDBJ databases">
        <title>Genomic Encyclopedia of Type Strains, Phase IV (KMG-IV): sequencing the most valuable type-strain genomes for metagenomic binning, comparative biology and taxonomic classification.</title>
        <authorList>
            <person name="Goeker M."/>
        </authorList>
    </citation>
    <scope>NUCLEOTIDE SEQUENCE [LARGE SCALE GENOMIC DNA]</scope>
    <source>
        <strain evidence="2 3">DSM 29486</strain>
    </source>
</reference>
<dbReference type="OrthoDB" id="9797709at2"/>
<keyword evidence="3" id="KW-1185">Reference proteome</keyword>
<dbReference type="AlphaFoldDB" id="A0A4Q7PLI0"/>
<comment type="caution">
    <text evidence="2">The sequence shown here is derived from an EMBL/GenBank/DDBJ whole genome shotgun (WGS) entry which is preliminary data.</text>
</comment>
<dbReference type="PANTHER" id="PTHR43283">
    <property type="entry name" value="BETA-LACTAMASE-RELATED"/>
    <property type="match status" value="1"/>
</dbReference>
<dbReference type="InterPro" id="IPR012338">
    <property type="entry name" value="Beta-lactam/transpept-like"/>
</dbReference>
<dbReference type="PANTHER" id="PTHR43283:SF3">
    <property type="entry name" value="BETA-LACTAMASE FAMILY PROTEIN (AFU_ORTHOLOGUE AFUA_5G07500)"/>
    <property type="match status" value="1"/>
</dbReference>
<evidence type="ECO:0000313" key="3">
    <source>
        <dbReference type="Proteomes" id="UP000292927"/>
    </source>
</evidence>
<name>A0A4Q7PLI0_9FIRM</name>
<proteinExistence type="predicted"/>
<evidence type="ECO:0000259" key="1">
    <source>
        <dbReference type="Pfam" id="PF00144"/>
    </source>
</evidence>
<organism evidence="2 3">
    <name type="scientific">Cuneatibacter caecimuris</name>
    <dbReference type="NCBI Taxonomy" id="1796618"/>
    <lineage>
        <taxon>Bacteria</taxon>
        <taxon>Bacillati</taxon>
        <taxon>Bacillota</taxon>
        <taxon>Clostridia</taxon>
        <taxon>Lachnospirales</taxon>
        <taxon>Lachnospiraceae</taxon>
        <taxon>Cuneatibacter</taxon>
    </lineage>
</organism>
<evidence type="ECO:0000313" key="2">
    <source>
        <dbReference type="EMBL" id="RZT00721.1"/>
    </source>
</evidence>
<dbReference type="InterPro" id="IPR050789">
    <property type="entry name" value="Diverse_Enzym_Activities"/>
</dbReference>
<accession>A0A4Q7PLI0</accession>